<evidence type="ECO:0000256" key="2">
    <source>
        <dbReference type="ARBA" id="ARBA00023125"/>
    </source>
</evidence>
<dbReference type="RefSeq" id="WP_249039099.1">
    <property type="nucleotide sequence ID" value="NZ_VDMO01000012.1"/>
</dbReference>
<dbReference type="InterPro" id="IPR006118">
    <property type="entry name" value="Recombinase_CS"/>
</dbReference>
<sequence>MMNTNKNGSGFQEVQMGQRAAIYCRVSTGDQSCDRQERDLRAFAERGGYEVMGVFKETASGSKDLRAQRGKVVALARDRHIQVVLVTELTRWGRSTTDLLHSLRELEACGVSVIAQTGLQFDLTSPQGKLFASLMAALAEFERDLLRERVKSGIAAARERGVQFGRQPGQRVKAERYTARVLWLRAEGRSYREIARELRLSKNTVMDIVKRAAPAATGEDEAA</sequence>
<organism evidence="6 7">
    <name type="scientific">Deinococcus radiopugnans ATCC 19172</name>
    <dbReference type="NCBI Taxonomy" id="585398"/>
    <lineage>
        <taxon>Bacteria</taxon>
        <taxon>Thermotogati</taxon>
        <taxon>Deinococcota</taxon>
        <taxon>Deinococci</taxon>
        <taxon>Deinococcales</taxon>
        <taxon>Deinococcaceae</taxon>
        <taxon>Deinococcus</taxon>
    </lineage>
</organism>
<gene>
    <name evidence="6" type="ORF">HNQ04_002431</name>
</gene>
<dbReference type="Gene3D" id="3.40.50.1390">
    <property type="entry name" value="Resolvase, N-terminal catalytic domain"/>
    <property type="match status" value="1"/>
</dbReference>
<evidence type="ECO:0000313" key="6">
    <source>
        <dbReference type="EMBL" id="MBB6017169.1"/>
    </source>
</evidence>
<evidence type="ECO:0000256" key="4">
    <source>
        <dbReference type="PROSITE-ProRule" id="PRU10137"/>
    </source>
</evidence>
<dbReference type="InterPro" id="IPR036162">
    <property type="entry name" value="Resolvase-like_N_sf"/>
</dbReference>
<dbReference type="PANTHER" id="PTHR30461:SF2">
    <property type="entry name" value="SERINE RECOMBINASE PINE-RELATED"/>
    <property type="match status" value="1"/>
</dbReference>
<evidence type="ECO:0000313" key="7">
    <source>
        <dbReference type="Proteomes" id="UP000629870"/>
    </source>
</evidence>
<dbReference type="PROSITE" id="PS00397">
    <property type="entry name" value="RECOMBINASES_1"/>
    <property type="match status" value="1"/>
</dbReference>
<dbReference type="SUPFAM" id="SSF53041">
    <property type="entry name" value="Resolvase-like"/>
    <property type="match status" value="1"/>
</dbReference>
<keyword evidence="2" id="KW-0238">DNA-binding</keyword>
<proteinExistence type="predicted"/>
<evidence type="ECO:0000259" key="5">
    <source>
        <dbReference type="PROSITE" id="PS51736"/>
    </source>
</evidence>
<dbReference type="SMART" id="SM00857">
    <property type="entry name" value="Resolvase"/>
    <property type="match status" value="1"/>
</dbReference>
<dbReference type="Proteomes" id="UP000629870">
    <property type="component" value="Unassembled WGS sequence"/>
</dbReference>
<dbReference type="PROSITE" id="PS51736">
    <property type="entry name" value="RECOMBINASES_3"/>
    <property type="match status" value="1"/>
</dbReference>
<dbReference type="Pfam" id="PF13384">
    <property type="entry name" value="HTH_23"/>
    <property type="match status" value="1"/>
</dbReference>
<dbReference type="CDD" id="cd03768">
    <property type="entry name" value="SR_ResInv"/>
    <property type="match status" value="1"/>
</dbReference>
<evidence type="ECO:0000256" key="1">
    <source>
        <dbReference type="ARBA" id="ARBA00022908"/>
    </source>
</evidence>
<dbReference type="InterPro" id="IPR006119">
    <property type="entry name" value="Resolv_N"/>
</dbReference>
<feature type="domain" description="Resolvase/invertase-type recombinase catalytic" evidence="5">
    <location>
        <begin position="19"/>
        <end position="161"/>
    </location>
</feature>
<dbReference type="Pfam" id="PF00239">
    <property type="entry name" value="Resolvase"/>
    <property type="match status" value="1"/>
</dbReference>
<keyword evidence="7" id="KW-1185">Reference proteome</keyword>
<dbReference type="PANTHER" id="PTHR30461">
    <property type="entry name" value="DNA-INVERTASE FROM LAMBDOID PROPHAGE"/>
    <property type="match status" value="1"/>
</dbReference>
<name>A0ABR6NUQ3_9DEIO</name>
<dbReference type="EMBL" id="JACHEW010000011">
    <property type="protein sequence ID" value="MBB6017169.1"/>
    <property type="molecule type" value="Genomic_DNA"/>
</dbReference>
<dbReference type="InterPro" id="IPR036388">
    <property type="entry name" value="WH-like_DNA-bd_sf"/>
</dbReference>
<protein>
    <submittedName>
        <fullName evidence="6">DNA invertase Pin-like site-specific DNA recombinase</fullName>
    </submittedName>
</protein>
<reference evidence="6 7" key="1">
    <citation type="submission" date="2020-08" db="EMBL/GenBank/DDBJ databases">
        <title>Genomic Encyclopedia of Type Strains, Phase IV (KMG-IV): sequencing the most valuable type-strain genomes for metagenomic binning, comparative biology and taxonomic classification.</title>
        <authorList>
            <person name="Goeker M."/>
        </authorList>
    </citation>
    <scope>NUCLEOTIDE SEQUENCE [LARGE SCALE GENOMIC DNA]</scope>
    <source>
        <strain evidence="6 7">DSM 12027</strain>
    </source>
</reference>
<comment type="caution">
    <text evidence="6">The sequence shown here is derived from an EMBL/GenBank/DDBJ whole genome shotgun (WGS) entry which is preliminary data.</text>
</comment>
<feature type="active site" description="O-(5'-phospho-DNA)-serine intermediate" evidence="4">
    <location>
        <position position="27"/>
    </location>
</feature>
<keyword evidence="1" id="KW-0229">DNA integration</keyword>
<accession>A0ABR6NUQ3</accession>
<dbReference type="Gene3D" id="1.10.10.10">
    <property type="entry name" value="Winged helix-like DNA-binding domain superfamily/Winged helix DNA-binding domain"/>
    <property type="match status" value="1"/>
</dbReference>
<dbReference type="InterPro" id="IPR050639">
    <property type="entry name" value="SSR_resolvase"/>
</dbReference>
<evidence type="ECO:0000256" key="3">
    <source>
        <dbReference type="ARBA" id="ARBA00023172"/>
    </source>
</evidence>
<keyword evidence="3" id="KW-0233">DNA recombination</keyword>